<feature type="signal peptide" evidence="2">
    <location>
        <begin position="1"/>
        <end position="20"/>
    </location>
</feature>
<evidence type="ECO:0000259" key="3">
    <source>
        <dbReference type="Pfam" id="PF13505"/>
    </source>
</evidence>
<accession>A0A6P1V7P1</accession>
<geneLocation type="plasmid" evidence="4">
    <name>unnamed3</name>
</geneLocation>
<dbReference type="InterPro" id="IPR011250">
    <property type="entry name" value="OMP/PagP_B-barrel"/>
</dbReference>
<dbReference type="InterPro" id="IPR027385">
    <property type="entry name" value="Beta-barrel_OMP"/>
</dbReference>
<evidence type="ECO:0000313" key="5">
    <source>
        <dbReference type="Proteomes" id="UP000464389"/>
    </source>
</evidence>
<keyword evidence="4" id="KW-0614">Plasmid</keyword>
<dbReference type="EMBL" id="CP048111">
    <property type="protein sequence ID" value="QHS50180.1"/>
    <property type="molecule type" value="Genomic_DNA"/>
</dbReference>
<feature type="chain" id="PRO_5026955145" evidence="2">
    <location>
        <begin position="21"/>
        <end position="259"/>
    </location>
</feature>
<dbReference type="AlphaFoldDB" id="A0A6P1V7P1"/>
<evidence type="ECO:0000256" key="1">
    <source>
        <dbReference type="ARBA" id="ARBA00022729"/>
    </source>
</evidence>
<dbReference type="RefSeq" id="WP_162122928.1">
    <property type="nucleotide sequence ID" value="NZ_CP048111.1"/>
</dbReference>
<dbReference type="Gene3D" id="2.40.160.20">
    <property type="match status" value="1"/>
</dbReference>
<proteinExistence type="predicted"/>
<sequence>MKASVLSGVIFSLMSAGAMAETISSGFYLSGKLGASQFRNSENTASGQGTTVGALNWDMGKSRLQNTSSTVFSPSIAVGYRFADEWQQPVRAELAFQTFGKSGKDFSFSPSANGYWNGDSRNHFSLPATADVSQKTRVNTLMINAFYDFPLGNDITPYVMAGVGAAFVHHNIATASNVGGQSLAKDSYSSKKTNLAWAIGAGVAWDATENISVELGYTFTDAGDITTDWTAANGAIKGDGSVHSRVQLHSLHTGIRYHF</sequence>
<gene>
    <name evidence="4" type="ORF">GW952_31720</name>
</gene>
<evidence type="ECO:0000256" key="2">
    <source>
        <dbReference type="SAM" id="SignalP"/>
    </source>
</evidence>
<protein>
    <submittedName>
        <fullName evidence="4">Porin family protein</fullName>
    </submittedName>
</protein>
<feature type="domain" description="Outer membrane protein beta-barrel" evidence="3">
    <location>
        <begin position="11"/>
        <end position="236"/>
    </location>
</feature>
<reference evidence="4 5" key="1">
    <citation type="submission" date="2020-01" db="EMBL/GenBank/DDBJ databases">
        <title>Bactrocera dorsalis gut bacteria genome.</title>
        <authorList>
            <person name="Zhang H."/>
            <person name="Cai Z."/>
        </authorList>
    </citation>
    <scope>NUCLEOTIDE SEQUENCE [LARGE SCALE GENOMIC DNA]</scope>
    <source>
        <strain evidence="4 5">BD177</strain>
        <plasmid evidence="4 5">unnamed3</plasmid>
    </source>
</reference>
<dbReference type="Pfam" id="PF13505">
    <property type="entry name" value="OMP_b-brl"/>
    <property type="match status" value="1"/>
</dbReference>
<evidence type="ECO:0000313" key="4">
    <source>
        <dbReference type="EMBL" id="QHS50180.1"/>
    </source>
</evidence>
<name>A0A6P1V7P1_9ENTR</name>
<dbReference type="SUPFAM" id="SSF56925">
    <property type="entry name" value="OMPA-like"/>
    <property type="match status" value="1"/>
</dbReference>
<organism evidence="4 5">
    <name type="scientific">Klebsiella michiganensis</name>
    <dbReference type="NCBI Taxonomy" id="1134687"/>
    <lineage>
        <taxon>Bacteria</taxon>
        <taxon>Pseudomonadati</taxon>
        <taxon>Pseudomonadota</taxon>
        <taxon>Gammaproteobacteria</taxon>
        <taxon>Enterobacterales</taxon>
        <taxon>Enterobacteriaceae</taxon>
        <taxon>Klebsiella/Raoultella group</taxon>
        <taxon>Klebsiella</taxon>
    </lineage>
</organism>
<dbReference type="Proteomes" id="UP000464389">
    <property type="component" value="Plasmid unnamed3"/>
</dbReference>
<keyword evidence="1 2" id="KW-0732">Signal</keyword>